<accession>A0A7G6T0Y4</accession>
<gene>
    <name evidence="1" type="ORF">HB778_30610</name>
</gene>
<evidence type="ECO:0000313" key="1">
    <source>
        <dbReference type="EMBL" id="QND60416.1"/>
    </source>
</evidence>
<protein>
    <submittedName>
        <fullName evidence="1">Uncharacterized protein</fullName>
    </submittedName>
</protein>
<dbReference type="RefSeq" id="WP_183459319.1">
    <property type="nucleotide sequence ID" value="NZ_CP050296.1"/>
</dbReference>
<name>A0A7G6T0Y4_9HYPH</name>
<evidence type="ECO:0000313" key="2">
    <source>
        <dbReference type="Proteomes" id="UP000515465"/>
    </source>
</evidence>
<sequence>MKINTAVRACRVCRCTQNNACVTDGVACHWVELDLCSACVAADEGVEHGRRWLPAAWLDEMNPTMLDCPDAFIERLFAGVQGNAWALRLPAGDVERDNSFYQLAVEDGQIVEFMWTEVYGDRTLTIAPDRSWSLDSPISEKATHIFEYSTGGLADGPQELVDSDTDTGEILDPGEYVISTYAWSDPVPFRFEVDTAGAGRFAPCSGPN</sequence>
<reference evidence="1" key="1">
    <citation type="journal article" date="2020" name="Mol. Plant Microbe Interact.">
        <title>Complete genome sequences of four natural Pseudomonas isolates that catabolize a wide range of aromatic compounds relevant to lignin valorization.</title>
        <authorList>
            <person name="Hatmaker E.A."/>
            <person name="Presle G."/>
            <person name="Cannon O."/>
            <person name="Guss A.M."/>
            <person name="Elkins J.G."/>
        </authorList>
    </citation>
    <scope>NUCLEOTIDE SEQUENCE</scope>
    <source>
        <strain evidence="1">583</strain>
    </source>
</reference>
<dbReference type="Proteomes" id="UP000515465">
    <property type="component" value="Chromosome"/>
</dbReference>
<dbReference type="EMBL" id="CP050296">
    <property type="protein sequence ID" value="QND60416.1"/>
    <property type="molecule type" value="Genomic_DNA"/>
</dbReference>
<dbReference type="AlphaFoldDB" id="A0A7G6T0Y4"/>
<organism evidence="1 2">
    <name type="scientific">Mesorhizobium huakuii</name>
    <dbReference type="NCBI Taxonomy" id="28104"/>
    <lineage>
        <taxon>Bacteria</taxon>
        <taxon>Pseudomonadati</taxon>
        <taxon>Pseudomonadota</taxon>
        <taxon>Alphaproteobacteria</taxon>
        <taxon>Hyphomicrobiales</taxon>
        <taxon>Phyllobacteriaceae</taxon>
        <taxon>Mesorhizobium</taxon>
    </lineage>
</organism>
<proteinExistence type="predicted"/>